<keyword evidence="8" id="KW-0547">Nucleotide-binding</keyword>
<dbReference type="InterPro" id="IPR013656">
    <property type="entry name" value="PAS_4"/>
</dbReference>
<evidence type="ECO:0000256" key="10">
    <source>
        <dbReference type="ARBA" id="ARBA00022840"/>
    </source>
</evidence>
<evidence type="ECO:0000256" key="14">
    <source>
        <dbReference type="ARBA" id="ARBA00058004"/>
    </source>
</evidence>
<dbReference type="InterPro" id="IPR001789">
    <property type="entry name" value="Sig_transdc_resp-reg_receiver"/>
</dbReference>
<evidence type="ECO:0000256" key="17">
    <source>
        <dbReference type="ARBA" id="ARBA00070152"/>
    </source>
</evidence>
<dbReference type="InterPro" id="IPR005467">
    <property type="entry name" value="His_kinase_dom"/>
</dbReference>
<dbReference type="SUPFAM" id="SSF55874">
    <property type="entry name" value="ATPase domain of HSP90 chaperone/DNA topoisomerase II/histidine kinase"/>
    <property type="match status" value="1"/>
</dbReference>
<evidence type="ECO:0000256" key="3">
    <source>
        <dbReference type="ARBA" id="ARBA00012438"/>
    </source>
</evidence>
<dbReference type="InterPro" id="IPR003661">
    <property type="entry name" value="HisK_dim/P_dom"/>
</dbReference>
<dbReference type="EMBL" id="JADJMS010000051">
    <property type="protein sequence ID" value="MBK7417372.1"/>
    <property type="molecule type" value="Genomic_DNA"/>
</dbReference>
<dbReference type="PROSITE" id="PS50113">
    <property type="entry name" value="PAC"/>
    <property type="match status" value="2"/>
</dbReference>
<protein>
    <recommendedName>
        <fullName evidence="16">Sensory/regulatory protein RpfC</fullName>
        <ecNumber evidence="3">2.7.13.3</ecNumber>
    </recommendedName>
    <alternativeName>
        <fullName evidence="17">Virulence sensor protein BvgS</fullName>
    </alternativeName>
</protein>
<keyword evidence="5 18" id="KW-0597">Phosphoprotein</keyword>
<evidence type="ECO:0000256" key="1">
    <source>
        <dbReference type="ARBA" id="ARBA00000085"/>
    </source>
</evidence>
<dbReference type="InterPro" id="IPR036097">
    <property type="entry name" value="HisK_dim/P_sf"/>
</dbReference>
<dbReference type="InterPro" id="IPR036641">
    <property type="entry name" value="HPT_dom_sf"/>
</dbReference>
<dbReference type="SMART" id="SM00091">
    <property type="entry name" value="PAS"/>
    <property type="match status" value="2"/>
</dbReference>
<feature type="domain" description="PAC" evidence="22">
    <location>
        <begin position="212"/>
        <end position="266"/>
    </location>
</feature>
<feature type="modified residue" description="4-aspartylphosphate" evidence="18">
    <location>
        <position position="843"/>
    </location>
</feature>
<dbReference type="Pfam" id="PF08448">
    <property type="entry name" value="PAS_4"/>
    <property type="match status" value="1"/>
</dbReference>
<feature type="domain" description="PAC" evidence="22">
    <location>
        <begin position="327"/>
        <end position="392"/>
    </location>
</feature>
<evidence type="ECO:0000256" key="8">
    <source>
        <dbReference type="ARBA" id="ARBA00022741"/>
    </source>
</evidence>
<dbReference type="SMART" id="SM00387">
    <property type="entry name" value="HATPase_c"/>
    <property type="match status" value="1"/>
</dbReference>
<feature type="domain" description="PAS" evidence="21">
    <location>
        <begin position="267"/>
        <end position="337"/>
    </location>
</feature>
<dbReference type="InterPro" id="IPR011006">
    <property type="entry name" value="CheY-like_superfamily"/>
</dbReference>
<evidence type="ECO:0000256" key="15">
    <source>
        <dbReference type="ARBA" id="ARBA00064003"/>
    </source>
</evidence>
<keyword evidence="6" id="KW-0808">Transferase</keyword>
<evidence type="ECO:0000256" key="6">
    <source>
        <dbReference type="ARBA" id="ARBA00022679"/>
    </source>
</evidence>
<evidence type="ECO:0000256" key="12">
    <source>
        <dbReference type="ARBA" id="ARBA00023012"/>
    </source>
</evidence>
<evidence type="ECO:0000256" key="18">
    <source>
        <dbReference type="PROSITE-ProRule" id="PRU00169"/>
    </source>
</evidence>
<dbReference type="Gene3D" id="1.10.287.130">
    <property type="match status" value="1"/>
</dbReference>
<evidence type="ECO:0000313" key="23">
    <source>
        <dbReference type="EMBL" id="MBK7417372.1"/>
    </source>
</evidence>
<keyword evidence="9" id="KW-0418">Kinase</keyword>
<dbReference type="CDD" id="cd17546">
    <property type="entry name" value="REC_hyHK_CKI1_RcsC-like"/>
    <property type="match status" value="2"/>
</dbReference>
<dbReference type="Pfam" id="PF02518">
    <property type="entry name" value="HATPase_c"/>
    <property type="match status" value="1"/>
</dbReference>
<dbReference type="SUPFAM" id="SSF55785">
    <property type="entry name" value="PYP-like sensor domain (PAS domain)"/>
    <property type="match status" value="2"/>
</dbReference>
<dbReference type="PANTHER" id="PTHR45339:SF1">
    <property type="entry name" value="HYBRID SIGNAL TRANSDUCTION HISTIDINE KINASE J"/>
    <property type="match status" value="1"/>
</dbReference>
<evidence type="ECO:0000256" key="13">
    <source>
        <dbReference type="ARBA" id="ARBA00023136"/>
    </source>
</evidence>
<feature type="domain" description="Response regulatory" evidence="20">
    <location>
        <begin position="649"/>
        <end position="766"/>
    </location>
</feature>
<evidence type="ECO:0000259" key="19">
    <source>
        <dbReference type="PROSITE" id="PS50109"/>
    </source>
</evidence>
<dbReference type="SMART" id="SM00388">
    <property type="entry name" value="HisKA"/>
    <property type="match status" value="1"/>
</dbReference>
<dbReference type="SMART" id="SM00448">
    <property type="entry name" value="REC"/>
    <property type="match status" value="2"/>
</dbReference>
<dbReference type="FunFam" id="3.30.565.10:FF:000010">
    <property type="entry name" value="Sensor histidine kinase RcsC"/>
    <property type="match status" value="1"/>
</dbReference>
<keyword evidence="12" id="KW-0902">Two-component regulatory system</keyword>
<comment type="subcellular location">
    <subcellularLocation>
        <location evidence="2">Cell membrane</location>
        <topology evidence="2">Multi-pass membrane protein</topology>
    </subcellularLocation>
</comment>
<dbReference type="PRINTS" id="PR00344">
    <property type="entry name" value="BCTRLSENSOR"/>
</dbReference>
<dbReference type="Gene3D" id="3.40.50.2300">
    <property type="match status" value="2"/>
</dbReference>
<dbReference type="PROSITE" id="PS50110">
    <property type="entry name" value="RESPONSE_REGULATORY"/>
    <property type="match status" value="2"/>
</dbReference>
<dbReference type="InterPro" id="IPR000700">
    <property type="entry name" value="PAS-assoc_C"/>
</dbReference>
<accession>A0A935K8C2</accession>
<feature type="domain" description="Histidine kinase" evidence="19">
    <location>
        <begin position="410"/>
        <end position="631"/>
    </location>
</feature>
<dbReference type="InterPro" id="IPR000014">
    <property type="entry name" value="PAS"/>
</dbReference>
<dbReference type="SMART" id="SM00086">
    <property type="entry name" value="PAC"/>
    <property type="match status" value="2"/>
</dbReference>
<dbReference type="Gene3D" id="3.30.450.20">
    <property type="entry name" value="PAS domain"/>
    <property type="match status" value="2"/>
</dbReference>
<dbReference type="Pfam" id="PF00072">
    <property type="entry name" value="Response_reg"/>
    <property type="match status" value="2"/>
</dbReference>
<dbReference type="GO" id="GO:0005886">
    <property type="term" value="C:plasma membrane"/>
    <property type="evidence" value="ECO:0007669"/>
    <property type="project" value="UniProtKB-SubCell"/>
</dbReference>
<dbReference type="InterPro" id="IPR003594">
    <property type="entry name" value="HATPase_dom"/>
</dbReference>
<evidence type="ECO:0000256" key="11">
    <source>
        <dbReference type="ARBA" id="ARBA00022989"/>
    </source>
</evidence>
<dbReference type="FunFam" id="1.10.287.130:FF:000002">
    <property type="entry name" value="Two-component osmosensing histidine kinase"/>
    <property type="match status" value="1"/>
</dbReference>
<evidence type="ECO:0000259" key="22">
    <source>
        <dbReference type="PROSITE" id="PS50113"/>
    </source>
</evidence>
<dbReference type="PROSITE" id="PS50109">
    <property type="entry name" value="HIS_KIN"/>
    <property type="match status" value="1"/>
</dbReference>
<dbReference type="PANTHER" id="PTHR45339">
    <property type="entry name" value="HYBRID SIGNAL TRANSDUCTION HISTIDINE KINASE J"/>
    <property type="match status" value="1"/>
</dbReference>
<dbReference type="InterPro" id="IPR004358">
    <property type="entry name" value="Sig_transdc_His_kin-like_C"/>
</dbReference>
<dbReference type="SUPFAM" id="SSF47226">
    <property type="entry name" value="Histidine-containing phosphotransfer domain, HPT domain"/>
    <property type="match status" value="1"/>
</dbReference>
<reference evidence="23 24" key="1">
    <citation type="submission" date="2020-10" db="EMBL/GenBank/DDBJ databases">
        <title>Connecting structure to function with the recovery of over 1000 high-quality activated sludge metagenome-assembled genomes encoding full-length rRNA genes using long-read sequencing.</title>
        <authorList>
            <person name="Singleton C.M."/>
            <person name="Petriglieri F."/>
            <person name="Kristensen J.M."/>
            <person name="Kirkegaard R.H."/>
            <person name="Michaelsen T.Y."/>
            <person name="Andersen M.H."/>
            <person name="Karst S.M."/>
            <person name="Dueholm M.S."/>
            <person name="Nielsen P.H."/>
            <person name="Albertsen M."/>
        </authorList>
    </citation>
    <scope>NUCLEOTIDE SEQUENCE [LARGE SCALE GENOMIC DNA]</scope>
    <source>
        <strain evidence="23">EsbW_18-Q3-R4-48_BATAC.463</strain>
    </source>
</reference>
<feature type="domain" description="PAS" evidence="21">
    <location>
        <begin position="156"/>
        <end position="197"/>
    </location>
</feature>
<dbReference type="Pfam" id="PF00512">
    <property type="entry name" value="HisKA"/>
    <property type="match status" value="1"/>
</dbReference>
<comment type="caution">
    <text evidence="23">The sequence shown here is derived from an EMBL/GenBank/DDBJ whole genome shotgun (WGS) entry which is preliminary data.</text>
</comment>
<evidence type="ECO:0000256" key="5">
    <source>
        <dbReference type="ARBA" id="ARBA00022553"/>
    </source>
</evidence>
<sequence>MNKALLRQLKRTIGIADEAALAAYLAALSAHATNSDPALQGLLAGFGNFLERVDASYEQYDRDLELRTRSLEISSLELSSSNEKLRSELSNRESALGSLRDAIQGLLPSNEGMTITLVEDNIETLSRRVAELVANSEKDRLALANQKFALDQHAIVSITDTNGTILYANDRFCEISGYQRHELIGQNHRIVKSGIHPPEIFRDMWGTISLGHVWHGEVCNRGKAGQLYWVSATIVPLLGPDGQPEQYIAIRTDISDRKRMEAELSEQLDLVEGLIEAIPLPVYIKDAEGRYLRLNRAFEIFIGIKREDFIGKTLYELLARDAARFHSEKDTELLARGGTQTYETIVHGHDRLSHNAIYRKAALTRRDGSIYGLLGTIIDITDRKKAEIEMQLAKEAAEAASRAKSDFLANMSHEIRTPMNGIIGMTDLALDTALTEEQREFLGIVKSSAESLLTIINDILDFSKIEAGKLLVEEISFDLHRVVAETLKTMALRAHEKPIELVFEIMPDVPRHVLGDPSRLRQILINLIGNSIKFTHEGEIAVRAELSPTIGKQPHIQFSVRDTGIGIATDKQQSIFEAFSQEDTSTTRRFGGTGLGLSISRRLVELMQGRIWLESEPGKGSTFFFSLELKTDSQPPEAGTSHIVLRGRHILVVDDNTTNCRILSSMLAHWDVKTTLADGGSTAIEILRKTPQAFDCILLDAHMPEMDGYELALNIRGPLAIMTPMIMLSSGALRGDGQRCQEVGISGYFSKPISSEELLAALCRVFDICRNENSVPSNQLVTRHALRELQRSLEVLLVEDHPVNQKLAIGLLQKWGHHPTLASNGQEALDILAIRNFNVVLMDMHMPLMGGVEATCAIRAREVAEGRPRTPIIAMTAAAMQSDKDACIAAGMDDYLAKPIRAKDLLEKLLAYGGNPEAEDKPAFDYGEALLQADLETVEIIADIFLETWGREIELLRTGVNNQDAPNVERTAHSLKGHSLLSVPNQPNGLLMIWKFAQGTKIWKA</sequence>
<organism evidence="23 24">
    <name type="scientific">Candidatus Dechloromonas phosphorivorans</name>
    <dbReference type="NCBI Taxonomy" id="2899244"/>
    <lineage>
        <taxon>Bacteria</taxon>
        <taxon>Pseudomonadati</taxon>
        <taxon>Pseudomonadota</taxon>
        <taxon>Betaproteobacteria</taxon>
        <taxon>Rhodocyclales</taxon>
        <taxon>Azonexaceae</taxon>
        <taxon>Dechloromonas</taxon>
    </lineage>
</organism>
<feature type="domain" description="Response regulatory" evidence="20">
    <location>
        <begin position="794"/>
        <end position="913"/>
    </location>
</feature>
<comment type="subunit">
    <text evidence="15">At low DSF concentrations, interacts with RpfF.</text>
</comment>
<dbReference type="PROSITE" id="PS50112">
    <property type="entry name" value="PAS"/>
    <property type="match status" value="2"/>
</dbReference>
<feature type="modified residue" description="4-aspartylphosphate" evidence="18">
    <location>
        <position position="700"/>
    </location>
</feature>
<keyword evidence="13" id="KW-0472">Membrane</keyword>
<evidence type="ECO:0000313" key="24">
    <source>
        <dbReference type="Proteomes" id="UP000739411"/>
    </source>
</evidence>
<evidence type="ECO:0000256" key="2">
    <source>
        <dbReference type="ARBA" id="ARBA00004651"/>
    </source>
</evidence>
<keyword evidence="11" id="KW-1133">Transmembrane helix</keyword>
<dbReference type="SUPFAM" id="SSF52172">
    <property type="entry name" value="CheY-like"/>
    <property type="match status" value="2"/>
</dbReference>
<dbReference type="GO" id="GO:0005524">
    <property type="term" value="F:ATP binding"/>
    <property type="evidence" value="ECO:0007669"/>
    <property type="project" value="UniProtKB-KW"/>
</dbReference>
<dbReference type="Gene3D" id="1.20.120.160">
    <property type="entry name" value="HPT domain"/>
    <property type="match status" value="1"/>
</dbReference>
<evidence type="ECO:0000256" key="4">
    <source>
        <dbReference type="ARBA" id="ARBA00022475"/>
    </source>
</evidence>
<dbReference type="EC" id="2.7.13.3" evidence="3"/>
<dbReference type="SUPFAM" id="SSF47384">
    <property type="entry name" value="Homodimeric domain of signal transducing histidine kinase"/>
    <property type="match status" value="1"/>
</dbReference>
<dbReference type="Gene3D" id="3.30.565.10">
    <property type="entry name" value="Histidine kinase-like ATPase, C-terminal domain"/>
    <property type="match status" value="1"/>
</dbReference>
<dbReference type="CDD" id="cd00130">
    <property type="entry name" value="PAS"/>
    <property type="match status" value="2"/>
</dbReference>
<evidence type="ECO:0000259" key="21">
    <source>
        <dbReference type="PROSITE" id="PS50112"/>
    </source>
</evidence>
<dbReference type="CDD" id="cd16922">
    <property type="entry name" value="HATPase_EvgS-ArcB-TorS-like"/>
    <property type="match status" value="1"/>
</dbReference>
<comment type="function">
    <text evidence="14">Member of the two-component regulatory system BvgS/BvgA. Phosphorylates BvgA via a four-step phosphorelay in response to environmental signals.</text>
</comment>
<evidence type="ECO:0000256" key="7">
    <source>
        <dbReference type="ARBA" id="ARBA00022692"/>
    </source>
</evidence>
<comment type="catalytic activity">
    <reaction evidence="1">
        <text>ATP + protein L-histidine = ADP + protein N-phospho-L-histidine.</text>
        <dbReference type="EC" id="2.7.13.3"/>
    </reaction>
</comment>
<keyword evidence="10" id="KW-0067">ATP-binding</keyword>
<evidence type="ECO:0000259" key="20">
    <source>
        <dbReference type="PROSITE" id="PS50110"/>
    </source>
</evidence>
<name>A0A935K8C2_9RHOO</name>
<dbReference type="Pfam" id="PF13426">
    <property type="entry name" value="PAS_9"/>
    <property type="match status" value="1"/>
</dbReference>
<dbReference type="InterPro" id="IPR001610">
    <property type="entry name" value="PAC"/>
</dbReference>
<dbReference type="GO" id="GO:0000155">
    <property type="term" value="F:phosphorelay sensor kinase activity"/>
    <property type="evidence" value="ECO:0007669"/>
    <property type="project" value="InterPro"/>
</dbReference>
<dbReference type="Proteomes" id="UP000739411">
    <property type="component" value="Unassembled WGS sequence"/>
</dbReference>
<gene>
    <name evidence="23" type="ORF">IPJ38_22055</name>
</gene>
<dbReference type="InterPro" id="IPR035965">
    <property type="entry name" value="PAS-like_dom_sf"/>
</dbReference>
<dbReference type="InterPro" id="IPR036890">
    <property type="entry name" value="HATPase_C_sf"/>
</dbReference>
<keyword evidence="7" id="KW-0812">Transmembrane</keyword>
<keyword evidence="4" id="KW-1003">Cell membrane</keyword>
<dbReference type="CDD" id="cd00082">
    <property type="entry name" value="HisKA"/>
    <property type="match status" value="1"/>
</dbReference>
<evidence type="ECO:0000256" key="9">
    <source>
        <dbReference type="ARBA" id="ARBA00022777"/>
    </source>
</evidence>
<evidence type="ECO:0000256" key="16">
    <source>
        <dbReference type="ARBA" id="ARBA00068150"/>
    </source>
</evidence>
<dbReference type="AlphaFoldDB" id="A0A935K8C2"/>
<proteinExistence type="predicted"/>
<dbReference type="NCBIfam" id="TIGR00229">
    <property type="entry name" value="sensory_box"/>
    <property type="match status" value="2"/>
</dbReference>